<dbReference type="GO" id="GO:0140359">
    <property type="term" value="F:ABC-type transporter activity"/>
    <property type="evidence" value="ECO:0007669"/>
    <property type="project" value="InterPro"/>
</dbReference>
<protein>
    <submittedName>
        <fullName evidence="10">ATP-binding cassette, subfamily C</fullName>
    </submittedName>
</protein>
<evidence type="ECO:0000256" key="3">
    <source>
        <dbReference type="ARBA" id="ARBA00022741"/>
    </source>
</evidence>
<dbReference type="OrthoDB" id="5288711at2"/>
<dbReference type="PROSITE" id="PS50893">
    <property type="entry name" value="ABC_TRANSPORTER_2"/>
    <property type="match status" value="1"/>
</dbReference>
<feature type="transmembrane region" description="Helical" evidence="7">
    <location>
        <begin position="249"/>
        <end position="270"/>
    </location>
</feature>
<keyword evidence="3" id="KW-0547">Nucleotide-binding</keyword>
<dbReference type="PANTHER" id="PTHR24221">
    <property type="entry name" value="ATP-BINDING CASSETTE SUB-FAMILY B"/>
    <property type="match status" value="1"/>
</dbReference>
<comment type="subcellular location">
    <subcellularLocation>
        <location evidence="1">Cell membrane</location>
        <topology evidence="1">Multi-pass membrane protein</topology>
    </subcellularLocation>
</comment>
<accession>A0A1I5KSQ5</accession>
<dbReference type="Gene3D" id="3.40.50.300">
    <property type="entry name" value="P-loop containing nucleotide triphosphate hydrolases"/>
    <property type="match status" value="1"/>
</dbReference>
<dbReference type="InterPro" id="IPR003439">
    <property type="entry name" value="ABC_transporter-like_ATP-bd"/>
</dbReference>
<dbReference type="GO" id="GO:0016887">
    <property type="term" value="F:ATP hydrolysis activity"/>
    <property type="evidence" value="ECO:0007669"/>
    <property type="project" value="InterPro"/>
</dbReference>
<feature type="transmembrane region" description="Helical" evidence="7">
    <location>
        <begin position="20"/>
        <end position="45"/>
    </location>
</feature>
<keyword evidence="5 7" id="KW-1133">Transmembrane helix</keyword>
<feature type="transmembrane region" description="Helical" evidence="7">
    <location>
        <begin position="167"/>
        <end position="185"/>
    </location>
</feature>
<evidence type="ECO:0000256" key="6">
    <source>
        <dbReference type="ARBA" id="ARBA00023136"/>
    </source>
</evidence>
<keyword evidence="6 7" id="KW-0472">Membrane</keyword>
<dbReference type="SUPFAM" id="SSF90123">
    <property type="entry name" value="ABC transporter transmembrane region"/>
    <property type="match status" value="1"/>
</dbReference>
<keyword evidence="2 7" id="KW-0812">Transmembrane</keyword>
<evidence type="ECO:0000256" key="1">
    <source>
        <dbReference type="ARBA" id="ARBA00004651"/>
    </source>
</evidence>
<evidence type="ECO:0000313" key="11">
    <source>
        <dbReference type="Proteomes" id="UP000199331"/>
    </source>
</evidence>
<dbReference type="GO" id="GO:0034040">
    <property type="term" value="F:ATPase-coupled lipid transmembrane transporter activity"/>
    <property type="evidence" value="ECO:0007669"/>
    <property type="project" value="TreeGrafter"/>
</dbReference>
<dbReference type="InterPro" id="IPR011527">
    <property type="entry name" value="ABC1_TM_dom"/>
</dbReference>
<evidence type="ECO:0000256" key="4">
    <source>
        <dbReference type="ARBA" id="ARBA00022840"/>
    </source>
</evidence>
<evidence type="ECO:0000259" key="9">
    <source>
        <dbReference type="PROSITE" id="PS50929"/>
    </source>
</evidence>
<dbReference type="Pfam" id="PF00005">
    <property type="entry name" value="ABC_tran"/>
    <property type="match status" value="1"/>
</dbReference>
<gene>
    <name evidence="10" type="ORF">SAMN04488060_0462</name>
</gene>
<dbReference type="InterPro" id="IPR027417">
    <property type="entry name" value="P-loop_NTPase"/>
</dbReference>
<evidence type="ECO:0000256" key="5">
    <source>
        <dbReference type="ARBA" id="ARBA00022989"/>
    </source>
</evidence>
<dbReference type="InterPro" id="IPR003593">
    <property type="entry name" value="AAA+_ATPase"/>
</dbReference>
<dbReference type="Proteomes" id="UP000199331">
    <property type="component" value="Unassembled WGS sequence"/>
</dbReference>
<dbReference type="InterPro" id="IPR017871">
    <property type="entry name" value="ABC_transporter-like_CS"/>
</dbReference>
<reference evidence="11" key="1">
    <citation type="submission" date="2016-10" db="EMBL/GenBank/DDBJ databases">
        <authorList>
            <person name="Varghese N."/>
            <person name="Submissions S."/>
        </authorList>
    </citation>
    <scope>NUCLEOTIDE SEQUENCE [LARGE SCALE GENOMIC DNA]</scope>
    <source>
        <strain evidence="11">CGMCC 1.7715</strain>
    </source>
</reference>
<evidence type="ECO:0000313" key="10">
    <source>
        <dbReference type="EMBL" id="SFO87431.1"/>
    </source>
</evidence>
<dbReference type="InterPro" id="IPR039421">
    <property type="entry name" value="Type_1_exporter"/>
</dbReference>
<evidence type="ECO:0000259" key="8">
    <source>
        <dbReference type="PROSITE" id="PS50893"/>
    </source>
</evidence>
<organism evidence="10 11">
    <name type="scientific">Qipengyuania nanhaisediminis</name>
    <dbReference type="NCBI Taxonomy" id="604088"/>
    <lineage>
        <taxon>Bacteria</taxon>
        <taxon>Pseudomonadati</taxon>
        <taxon>Pseudomonadota</taxon>
        <taxon>Alphaproteobacteria</taxon>
        <taxon>Sphingomonadales</taxon>
        <taxon>Erythrobacteraceae</taxon>
        <taxon>Qipengyuania</taxon>
    </lineage>
</organism>
<dbReference type="STRING" id="604088.SAMN04488060_0462"/>
<keyword evidence="11" id="KW-1185">Reference proteome</keyword>
<dbReference type="SUPFAM" id="SSF52540">
    <property type="entry name" value="P-loop containing nucleoside triphosphate hydrolases"/>
    <property type="match status" value="1"/>
</dbReference>
<feature type="domain" description="ABC transmembrane type-1" evidence="9">
    <location>
        <begin position="22"/>
        <end position="307"/>
    </location>
</feature>
<keyword evidence="4 10" id="KW-0067">ATP-binding</keyword>
<evidence type="ECO:0000256" key="7">
    <source>
        <dbReference type="SAM" id="Phobius"/>
    </source>
</evidence>
<dbReference type="AlphaFoldDB" id="A0A1I5KSQ5"/>
<feature type="domain" description="ABC transporter" evidence="8">
    <location>
        <begin position="341"/>
        <end position="555"/>
    </location>
</feature>
<dbReference type="PANTHER" id="PTHR24221:SF654">
    <property type="entry name" value="ATP-BINDING CASSETTE SUB-FAMILY B MEMBER 6"/>
    <property type="match status" value="1"/>
</dbReference>
<dbReference type="PROSITE" id="PS50929">
    <property type="entry name" value="ABC_TM1F"/>
    <property type="match status" value="1"/>
</dbReference>
<dbReference type="PROSITE" id="PS00211">
    <property type="entry name" value="ABC_TRANSPORTER_1"/>
    <property type="match status" value="1"/>
</dbReference>
<feature type="transmembrane region" description="Helical" evidence="7">
    <location>
        <begin position="138"/>
        <end position="161"/>
    </location>
</feature>
<dbReference type="InterPro" id="IPR036640">
    <property type="entry name" value="ABC1_TM_sf"/>
</dbReference>
<proteinExistence type="predicted"/>
<dbReference type="EMBL" id="FOWZ01000001">
    <property type="protein sequence ID" value="SFO87431.1"/>
    <property type="molecule type" value="Genomic_DNA"/>
</dbReference>
<feature type="transmembrane region" description="Helical" evidence="7">
    <location>
        <begin position="65"/>
        <end position="85"/>
    </location>
</feature>
<evidence type="ECO:0000256" key="2">
    <source>
        <dbReference type="ARBA" id="ARBA00022692"/>
    </source>
</evidence>
<sequence>MALRETFRQLRQPAMRRGTINLALASFVSAASEGAGFVLLVPLLASLDATTGQASILPTGLELKLPVLLALFVALVALRAAAEVWRALSVQDLSRALVDSLRMTAVQGMLGARWRWLSGLREGEAEALLVSDINRCAYAVEMLASLVRLTLALAALLAAALVVSPPAALVAAAGALLTYLLFAPVRRRARAIGEDLSERHDAIHANLSRTMRGLRVIKSFEKESEHASLLDHGFSSLRRTERAYIGSNALAQAILQIGGAIVAALAIWAAVAKLSIPLPTVLTLAAIFVRALPLVGQVQAHAQGWAHAAPAFDNARRFIEASQAHTDTAASAPAPNFRTVLSLRDVGVRFAGRESALEHINMEIPANCLVAICGPSGSGKSTLADICSGLTSPDTGTVAIDGTCLEGAMLRSWRSRTAYVQQEPVIFGGTIRDNLRFADAKATDDCMWAALEDAHAGFVREIPGGLDCPVGATGRELSGGEKQRIALARALLRSPDLIILDEATSALDSASEKAIAEALRRMTKKTTVIAIAHRGILPELADQVIRLERGRVVAP</sequence>
<dbReference type="GO" id="GO:0005524">
    <property type="term" value="F:ATP binding"/>
    <property type="evidence" value="ECO:0007669"/>
    <property type="project" value="UniProtKB-KW"/>
</dbReference>
<dbReference type="GO" id="GO:0005886">
    <property type="term" value="C:plasma membrane"/>
    <property type="evidence" value="ECO:0007669"/>
    <property type="project" value="UniProtKB-SubCell"/>
</dbReference>
<dbReference type="Pfam" id="PF00664">
    <property type="entry name" value="ABC_membrane"/>
    <property type="match status" value="1"/>
</dbReference>
<dbReference type="CDD" id="cd03228">
    <property type="entry name" value="ABCC_MRP_Like"/>
    <property type="match status" value="1"/>
</dbReference>
<dbReference type="Gene3D" id="1.20.1560.10">
    <property type="entry name" value="ABC transporter type 1, transmembrane domain"/>
    <property type="match status" value="1"/>
</dbReference>
<name>A0A1I5KSQ5_9SPHN</name>
<dbReference type="SMART" id="SM00382">
    <property type="entry name" value="AAA"/>
    <property type="match status" value="1"/>
</dbReference>